<dbReference type="Gene3D" id="3.30.70.20">
    <property type="match status" value="2"/>
</dbReference>
<protein>
    <submittedName>
        <fullName evidence="10">Dimethylsulfoxide reductase, chain B</fullName>
    </submittedName>
</protein>
<dbReference type="eggNOG" id="COG0437">
    <property type="taxonomic scope" value="Bacteria"/>
</dbReference>
<keyword evidence="3" id="KW-0479">Metal-binding</keyword>
<feature type="region of interest" description="Disordered" evidence="8">
    <location>
        <begin position="169"/>
        <end position="205"/>
    </location>
</feature>
<dbReference type="InterPro" id="IPR050954">
    <property type="entry name" value="ET_IronSulfur_Cluster-Binding"/>
</dbReference>
<keyword evidence="2" id="KW-0004">4Fe-4S</keyword>
<dbReference type="Proteomes" id="UP000006001">
    <property type="component" value="Unassembled WGS sequence"/>
</dbReference>
<evidence type="ECO:0000313" key="10">
    <source>
        <dbReference type="EMBL" id="EEZ60458.1"/>
    </source>
</evidence>
<dbReference type="SUPFAM" id="SSF54862">
    <property type="entry name" value="4Fe-4S ferredoxins"/>
    <property type="match status" value="1"/>
</dbReference>
<keyword evidence="5" id="KW-0249">Electron transport</keyword>
<name>D0WJB0_SLAES</name>
<dbReference type="PANTHER" id="PTHR43177">
    <property type="entry name" value="PROTEIN NRFC"/>
    <property type="match status" value="1"/>
</dbReference>
<dbReference type="OrthoDB" id="9804603at2"/>
<evidence type="ECO:0000259" key="9">
    <source>
        <dbReference type="PROSITE" id="PS51379"/>
    </source>
</evidence>
<feature type="domain" description="4Fe-4S ferredoxin-type" evidence="9">
    <location>
        <begin position="59"/>
        <end position="89"/>
    </location>
</feature>
<evidence type="ECO:0000256" key="6">
    <source>
        <dbReference type="ARBA" id="ARBA00023004"/>
    </source>
</evidence>
<dbReference type="GeneID" id="85008027"/>
<keyword evidence="4" id="KW-0677">Repeat</keyword>
<evidence type="ECO:0000256" key="1">
    <source>
        <dbReference type="ARBA" id="ARBA00022448"/>
    </source>
</evidence>
<dbReference type="InterPro" id="IPR017900">
    <property type="entry name" value="4Fe4S_Fe_S_CS"/>
</dbReference>
<dbReference type="PROSITE" id="PS51379">
    <property type="entry name" value="4FE4S_FER_2"/>
    <property type="match status" value="3"/>
</dbReference>
<feature type="domain" description="4Fe-4S ferredoxin-type" evidence="9">
    <location>
        <begin position="91"/>
        <end position="121"/>
    </location>
</feature>
<proteinExistence type="predicted"/>
<evidence type="ECO:0000256" key="7">
    <source>
        <dbReference type="ARBA" id="ARBA00023014"/>
    </source>
</evidence>
<keyword evidence="1" id="KW-0813">Transport</keyword>
<evidence type="ECO:0000313" key="11">
    <source>
        <dbReference type="Proteomes" id="UP000006001"/>
    </source>
</evidence>
<keyword evidence="11" id="KW-1185">Reference proteome</keyword>
<evidence type="ECO:0000256" key="2">
    <source>
        <dbReference type="ARBA" id="ARBA00022485"/>
    </source>
</evidence>
<dbReference type="GO" id="GO:0046872">
    <property type="term" value="F:metal ion binding"/>
    <property type="evidence" value="ECO:0007669"/>
    <property type="project" value="UniProtKB-KW"/>
</dbReference>
<organism evidence="10 11">
    <name type="scientific">Slackia exigua (strain ATCC 700122 / DSM 15923 / CIP 105133 / JCM 11022 / KCTC 5966 / S-7)</name>
    <dbReference type="NCBI Taxonomy" id="649764"/>
    <lineage>
        <taxon>Bacteria</taxon>
        <taxon>Bacillati</taxon>
        <taxon>Actinomycetota</taxon>
        <taxon>Coriobacteriia</taxon>
        <taxon>Eggerthellales</taxon>
        <taxon>Eggerthellaceae</taxon>
        <taxon>Slackia</taxon>
    </lineage>
</organism>
<dbReference type="RefSeq" id="WP_006363223.1">
    <property type="nucleotide sequence ID" value="NZ_GG700631.1"/>
</dbReference>
<accession>D0WJB0</accession>
<reference evidence="10" key="1">
    <citation type="submission" date="2009-10" db="EMBL/GenBank/DDBJ databases">
        <authorList>
            <person name="Weinstock G."/>
            <person name="Sodergren E."/>
            <person name="Clifton S."/>
            <person name="Fulton L."/>
            <person name="Fulton B."/>
            <person name="Courtney L."/>
            <person name="Fronick C."/>
            <person name="Harrison M."/>
            <person name="Strong C."/>
            <person name="Farmer C."/>
            <person name="Delahaunty K."/>
            <person name="Markovic C."/>
            <person name="Hall O."/>
            <person name="Minx P."/>
            <person name="Tomlinson C."/>
            <person name="Mitreva M."/>
            <person name="Nelson J."/>
            <person name="Hou S."/>
            <person name="Wollam A."/>
            <person name="Pepin K.H."/>
            <person name="Johnson M."/>
            <person name="Bhonagiri V."/>
            <person name="Nash W.E."/>
            <person name="Warren W."/>
            <person name="Chinwalla A."/>
            <person name="Mardis E.R."/>
            <person name="Wilson R.K."/>
        </authorList>
    </citation>
    <scope>NUCLEOTIDE SEQUENCE [LARGE SCALE GENOMIC DNA]</scope>
    <source>
        <strain evidence="10">ATCC 700122</strain>
    </source>
</reference>
<evidence type="ECO:0000256" key="8">
    <source>
        <dbReference type="SAM" id="MobiDB-lite"/>
    </source>
</evidence>
<dbReference type="STRING" id="649764.HMPREF0762_01937"/>
<dbReference type="InterPro" id="IPR017896">
    <property type="entry name" value="4Fe4S_Fe-S-bd"/>
</dbReference>
<dbReference type="CDD" id="cd16371">
    <property type="entry name" value="DMSOR_beta_like"/>
    <property type="match status" value="1"/>
</dbReference>
<dbReference type="GO" id="GO:0051539">
    <property type="term" value="F:4 iron, 4 sulfur cluster binding"/>
    <property type="evidence" value="ECO:0007669"/>
    <property type="project" value="UniProtKB-KW"/>
</dbReference>
<feature type="domain" description="4Fe-4S ferredoxin-type" evidence="9">
    <location>
        <begin position="4"/>
        <end position="34"/>
    </location>
</feature>
<dbReference type="HOGENOM" id="CLU_043374_2_0_11"/>
<dbReference type="Pfam" id="PF13247">
    <property type="entry name" value="Fer4_11"/>
    <property type="match status" value="1"/>
</dbReference>
<keyword evidence="6" id="KW-0408">Iron</keyword>
<sequence>MTQMGFYVNTDICIGCKACMVACFDRNDLTVPEKFRKVWEFGGGEWQADGQGAYVGAAFGYYVSMTCGQCADPQCVKNCPTGAMAKDEETGIVNNDKEICIGCMTCEQVCPYNHPVKLSDGLSHKCVFCTDRTEDGRPDPACASACPVRAIEFGPIDDLRAAHGDVDTLGTLDDSTGPNVVFSPHRDASRGGEIVNPLELEHPTA</sequence>
<dbReference type="PROSITE" id="PS00198">
    <property type="entry name" value="4FE4S_FER_1"/>
    <property type="match status" value="1"/>
</dbReference>
<evidence type="ECO:0000256" key="4">
    <source>
        <dbReference type="ARBA" id="ARBA00022737"/>
    </source>
</evidence>
<evidence type="ECO:0000256" key="3">
    <source>
        <dbReference type="ARBA" id="ARBA00022723"/>
    </source>
</evidence>
<dbReference type="EMBL" id="ACUX02000019">
    <property type="protein sequence ID" value="EEZ60458.1"/>
    <property type="molecule type" value="Genomic_DNA"/>
</dbReference>
<dbReference type="PANTHER" id="PTHR43177:SF5">
    <property type="entry name" value="ANAEROBIC DIMETHYL SULFOXIDE REDUCTASE CHAIN B-RELATED"/>
    <property type="match status" value="1"/>
</dbReference>
<comment type="caution">
    <text evidence="10">The sequence shown here is derived from an EMBL/GenBank/DDBJ whole genome shotgun (WGS) entry which is preliminary data.</text>
</comment>
<gene>
    <name evidence="10" type="ORF">HMPREF0762_01937</name>
</gene>
<keyword evidence="7" id="KW-0411">Iron-sulfur</keyword>
<evidence type="ECO:0000256" key="5">
    <source>
        <dbReference type="ARBA" id="ARBA00022982"/>
    </source>
</evidence>
<dbReference type="AlphaFoldDB" id="D0WJB0"/>